<sequence>MAEVERTVAATPDRVWTILADGWTYSDWVVGTAHIRDVDPDWPAPGTQIHHKAGPWPVSIHDSTMVIASDTFRELHLRPRLWPLGEADVLITLVELDPGHTTVRMAEDFHAGPLRGLRTAVNDLVIHRRNRESLRRLADLAERRATDRSVVPDF</sequence>
<protein>
    <submittedName>
        <fullName evidence="1">SRPBCC family protein</fullName>
    </submittedName>
</protein>
<reference evidence="1 2" key="1">
    <citation type="submission" date="2024-09" db="EMBL/GenBank/DDBJ databases">
        <authorList>
            <person name="Sun Q."/>
            <person name="Mori K."/>
        </authorList>
    </citation>
    <scope>NUCLEOTIDE SEQUENCE [LARGE SCALE GENOMIC DNA]</scope>
    <source>
        <strain evidence="1 2">TBRC 3947</strain>
    </source>
</reference>
<evidence type="ECO:0000313" key="2">
    <source>
        <dbReference type="Proteomes" id="UP001589867"/>
    </source>
</evidence>
<dbReference type="SUPFAM" id="SSF55961">
    <property type="entry name" value="Bet v1-like"/>
    <property type="match status" value="1"/>
</dbReference>
<keyword evidence="2" id="KW-1185">Reference proteome</keyword>
<organism evidence="1 2">
    <name type="scientific">Phytohabitans kaempferiae</name>
    <dbReference type="NCBI Taxonomy" id="1620943"/>
    <lineage>
        <taxon>Bacteria</taxon>
        <taxon>Bacillati</taxon>
        <taxon>Actinomycetota</taxon>
        <taxon>Actinomycetes</taxon>
        <taxon>Micromonosporales</taxon>
        <taxon>Micromonosporaceae</taxon>
    </lineage>
</organism>
<dbReference type="Gene3D" id="3.30.530.20">
    <property type="match status" value="1"/>
</dbReference>
<dbReference type="RefSeq" id="WP_377247265.1">
    <property type="nucleotide sequence ID" value="NZ_JBHLUH010000009.1"/>
</dbReference>
<name>A0ABV6LY92_9ACTN</name>
<gene>
    <name evidence="1" type="ORF">ACFFIA_07025</name>
</gene>
<proteinExistence type="predicted"/>
<accession>A0ABV6LY92</accession>
<dbReference type="CDD" id="cd07812">
    <property type="entry name" value="SRPBCC"/>
    <property type="match status" value="1"/>
</dbReference>
<dbReference type="InterPro" id="IPR023393">
    <property type="entry name" value="START-like_dom_sf"/>
</dbReference>
<dbReference type="EMBL" id="JBHLUH010000009">
    <property type="protein sequence ID" value="MFC0527408.1"/>
    <property type="molecule type" value="Genomic_DNA"/>
</dbReference>
<dbReference type="Proteomes" id="UP001589867">
    <property type="component" value="Unassembled WGS sequence"/>
</dbReference>
<comment type="caution">
    <text evidence="1">The sequence shown here is derived from an EMBL/GenBank/DDBJ whole genome shotgun (WGS) entry which is preliminary data.</text>
</comment>
<dbReference type="Pfam" id="PF10604">
    <property type="entry name" value="Polyketide_cyc2"/>
    <property type="match status" value="1"/>
</dbReference>
<evidence type="ECO:0000313" key="1">
    <source>
        <dbReference type="EMBL" id="MFC0527408.1"/>
    </source>
</evidence>
<dbReference type="InterPro" id="IPR019587">
    <property type="entry name" value="Polyketide_cyclase/dehydratase"/>
</dbReference>